<organism evidence="2 3">
    <name type="scientific">Trichostrongylus colubriformis</name>
    <name type="common">Black scour worm</name>
    <dbReference type="NCBI Taxonomy" id="6319"/>
    <lineage>
        <taxon>Eukaryota</taxon>
        <taxon>Metazoa</taxon>
        <taxon>Ecdysozoa</taxon>
        <taxon>Nematoda</taxon>
        <taxon>Chromadorea</taxon>
        <taxon>Rhabditida</taxon>
        <taxon>Rhabditina</taxon>
        <taxon>Rhabditomorpha</taxon>
        <taxon>Strongyloidea</taxon>
        <taxon>Trichostrongylidae</taxon>
        <taxon>Trichostrongylus</taxon>
    </lineage>
</organism>
<keyword evidence="3" id="KW-1185">Reference proteome</keyword>
<proteinExistence type="predicted"/>
<name>A0AAN8J1S7_TRICO</name>
<evidence type="ECO:0000313" key="3">
    <source>
        <dbReference type="Proteomes" id="UP001331761"/>
    </source>
</evidence>
<feature type="compositionally biased region" description="Basic and acidic residues" evidence="1">
    <location>
        <begin position="315"/>
        <end position="324"/>
    </location>
</feature>
<dbReference type="EMBL" id="WIXE01011783">
    <property type="protein sequence ID" value="KAK5976504.1"/>
    <property type="molecule type" value="Genomic_DNA"/>
</dbReference>
<gene>
    <name evidence="2" type="ORF">GCK32_016886</name>
</gene>
<dbReference type="Proteomes" id="UP001331761">
    <property type="component" value="Unassembled WGS sequence"/>
</dbReference>
<evidence type="ECO:0000313" key="2">
    <source>
        <dbReference type="EMBL" id="KAK5976504.1"/>
    </source>
</evidence>
<dbReference type="AlphaFoldDB" id="A0AAN8J1S7"/>
<feature type="non-terminal residue" evidence="2">
    <location>
        <position position="324"/>
    </location>
</feature>
<accession>A0AAN8J1S7</accession>
<comment type="caution">
    <text evidence="2">The sequence shown here is derived from an EMBL/GenBank/DDBJ whole genome shotgun (WGS) entry which is preliminary data.</text>
</comment>
<evidence type="ECO:0000256" key="1">
    <source>
        <dbReference type="SAM" id="MobiDB-lite"/>
    </source>
</evidence>
<protein>
    <submittedName>
        <fullName evidence="2">Uncharacterized protein</fullName>
    </submittedName>
</protein>
<sequence>MPISANLEERLQRELERKIKIVESSRARPSEELIQQRIVNYGNECYDTVSIVQQARYEYSALMQDKYDLFNKRGGAFHYLVKLKQMHGTHKRKREEVTTATELFVLAHEWYEILVTVGEVEELSRLDFLRKLGEEEYLEPTEPGDRNYPEPNRVHRNYERKNVTDMVKYQLIAFDVLLEEEKIAVERAEAETHRTAALEDETMRQLRESFLDLQDEIRRQTEETTEWMHTMRNQCASIMKQCVKTTECSKAVMEELKKVTEGHRKISVKLTACAEDCRQLSMQVGESARKLTSWMDRKDEDDDLENPTFGRKRKFGDIEMPHAD</sequence>
<feature type="region of interest" description="Disordered" evidence="1">
    <location>
        <begin position="288"/>
        <end position="324"/>
    </location>
</feature>
<reference evidence="2 3" key="1">
    <citation type="submission" date="2019-10" db="EMBL/GenBank/DDBJ databases">
        <title>Assembly and Annotation for the nematode Trichostrongylus colubriformis.</title>
        <authorList>
            <person name="Martin J."/>
        </authorList>
    </citation>
    <scope>NUCLEOTIDE SEQUENCE [LARGE SCALE GENOMIC DNA]</scope>
    <source>
        <strain evidence="2">G859</strain>
        <tissue evidence="2">Whole worm</tissue>
    </source>
</reference>